<dbReference type="InterPro" id="IPR011042">
    <property type="entry name" value="6-blade_b-propeller_TolB-like"/>
</dbReference>
<accession>A0A246JE20</accession>
<reference evidence="5 6" key="1">
    <citation type="journal article" date="2008" name="Int. J. Syst. Evol. Microbiol.">
        <title>Description of Roseateles aquatilis sp. nov. and Roseateles terrae sp. nov., in the class Betaproteobacteria, and emended description of the genus Roseateles.</title>
        <authorList>
            <person name="Gomila M."/>
            <person name="Bowien B."/>
            <person name="Falsen E."/>
            <person name="Moore E.R."/>
            <person name="Lalucat J."/>
        </authorList>
    </citation>
    <scope>NUCLEOTIDE SEQUENCE [LARGE SCALE GENOMIC DNA]</scope>
    <source>
        <strain evidence="5 6">CCUG 48205</strain>
    </source>
</reference>
<keyword evidence="3" id="KW-0732">Signal</keyword>
<dbReference type="PANTHER" id="PTHR42776">
    <property type="entry name" value="SERINE PEPTIDASE S9 FAMILY MEMBER"/>
    <property type="match status" value="1"/>
</dbReference>
<dbReference type="RefSeq" id="WP_088385091.1">
    <property type="nucleotide sequence ID" value="NZ_NIOF01000004.1"/>
</dbReference>
<proteinExistence type="predicted"/>
<evidence type="ECO:0000313" key="6">
    <source>
        <dbReference type="Proteomes" id="UP000197468"/>
    </source>
</evidence>
<sequence>MHKTHRAALAALTACALSVALIAPGVQAQPAPSRPAIEDFFRDPEMRRARLSPNGRFLAFVANKDNASMLAVAEIDNDMKVMAVASFADADIGSYAWVGNDRLVYTAVQDQGDKWRDLHSSGLWSVRRDGTERRQLIHTMWGANDQTASRISNRALTYDWSFRSAPDDDSGEVMVHNRRYDGRGQPTAVRLSRLNVVTQLRRGLDEGTPSDTRHQWLDPVGEPWALSAVSGARERLYLKNAEGAWTLWQQGGLFEYTNVTPFASDGRSLRLVLSVTPEGTTALYRIDPATLKLEARPLISTKGFDFDGDAVFDPETRQLLGVQFQTDAPTSYWFNAQLRQWQAFVDKALPGRVNLLDCGRCLRTGRLLVTSSSDRQPDQFLLFDTAKEKLTMLGSSRPWIKAAQMGQRDPMRIKARDGLEFPVMVTIPADKAEGPRPAVVLVHGGPYLRGTQWTWDEEAQFLASRGYVVIEPEFRGSTGYGDQLFKAGWKQWGLAMQDDISDSLRWAVKQGWVDPQRVCIAGASYGGYATLMGLIKDPGQYRCGVSWVGVTDIEYLSTISWSDMSDVWKDYGMTLMVGDREKDAEQLRKTSPLRRAAEIRQPLLLAYGHDDRRVPLKHGQDFRSALNAAGNKQFEYVTYAEEGHGWRKLATKVDFYGRMERFLARHIGTEPSKAIQTAPSESPADGAAGK</sequence>
<feature type="region of interest" description="Disordered" evidence="2">
    <location>
        <begin position="670"/>
        <end position="690"/>
    </location>
</feature>
<dbReference type="InterPro" id="IPR029058">
    <property type="entry name" value="AB_hydrolase_fold"/>
</dbReference>
<evidence type="ECO:0000259" key="4">
    <source>
        <dbReference type="Pfam" id="PF00326"/>
    </source>
</evidence>
<dbReference type="GO" id="GO:0006508">
    <property type="term" value="P:proteolysis"/>
    <property type="evidence" value="ECO:0007669"/>
    <property type="project" value="InterPro"/>
</dbReference>
<dbReference type="GO" id="GO:0004252">
    <property type="term" value="F:serine-type endopeptidase activity"/>
    <property type="evidence" value="ECO:0007669"/>
    <property type="project" value="TreeGrafter"/>
</dbReference>
<evidence type="ECO:0000313" key="5">
    <source>
        <dbReference type="EMBL" id="OWQ90885.1"/>
    </source>
</evidence>
<dbReference type="EMBL" id="NIOF01000004">
    <property type="protein sequence ID" value="OWQ90885.1"/>
    <property type="molecule type" value="Genomic_DNA"/>
</dbReference>
<dbReference type="SUPFAM" id="SSF82171">
    <property type="entry name" value="DPP6 N-terminal domain-like"/>
    <property type="match status" value="1"/>
</dbReference>
<evidence type="ECO:0000256" key="1">
    <source>
        <dbReference type="ARBA" id="ARBA00022801"/>
    </source>
</evidence>
<comment type="caution">
    <text evidence="5">The sequence shown here is derived from an EMBL/GenBank/DDBJ whole genome shotgun (WGS) entry which is preliminary data.</text>
</comment>
<dbReference type="Gene3D" id="3.40.50.1820">
    <property type="entry name" value="alpha/beta hydrolase"/>
    <property type="match status" value="1"/>
</dbReference>
<dbReference type="PANTHER" id="PTHR42776:SF27">
    <property type="entry name" value="DIPEPTIDYL PEPTIDASE FAMILY MEMBER 6"/>
    <property type="match status" value="1"/>
</dbReference>
<name>A0A246JE20_9BURK</name>
<dbReference type="Gene3D" id="2.120.10.30">
    <property type="entry name" value="TolB, C-terminal domain"/>
    <property type="match status" value="1"/>
</dbReference>
<dbReference type="Pfam" id="PF00326">
    <property type="entry name" value="Peptidase_S9"/>
    <property type="match status" value="1"/>
</dbReference>
<evidence type="ECO:0000256" key="2">
    <source>
        <dbReference type="SAM" id="MobiDB-lite"/>
    </source>
</evidence>
<dbReference type="AlphaFoldDB" id="A0A246JE20"/>
<feature type="signal peptide" evidence="3">
    <location>
        <begin position="1"/>
        <end position="28"/>
    </location>
</feature>
<evidence type="ECO:0000256" key="3">
    <source>
        <dbReference type="SAM" id="SignalP"/>
    </source>
</evidence>
<protein>
    <recommendedName>
        <fullName evidence="4">Peptidase S9 prolyl oligopeptidase catalytic domain-containing protein</fullName>
    </recommendedName>
</protein>
<keyword evidence="1" id="KW-0378">Hydrolase</keyword>
<dbReference type="InterPro" id="IPR001375">
    <property type="entry name" value="Peptidase_S9_cat"/>
</dbReference>
<keyword evidence="6" id="KW-1185">Reference proteome</keyword>
<feature type="domain" description="Peptidase S9 prolyl oligopeptidase catalytic" evidence="4">
    <location>
        <begin position="454"/>
        <end position="668"/>
    </location>
</feature>
<gene>
    <name evidence="5" type="ORF">CDN99_12045</name>
</gene>
<dbReference type="OrthoDB" id="4269629at2"/>
<organism evidence="5 6">
    <name type="scientific">Roseateles aquatilis</name>
    <dbReference type="NCBI Taxonomy" id="431061"/>
    <lineage>
        <taxon>Bacteria</taxon>
        <taxon>Pseudomonadati</taxon>
        <taxon>Pseudomonadota</taxon>
        <taxon>Betaproteobacteria</taxon>
        <taxon>Burkholderiales</taxon>
        <taxon>Sphaerotilaceae</taxon>
        <taxon>Roseateles</taxon>
    </lineage>
</organism>
<dbReference type="Proteomes" id="UP000197468">
    <property type="component" value="Unassembled WGS sequence"/>
</dbReference>
<dbReference type="SUPFAM" id="SSF53474">
    <property type="entry name" value="alpha/beta-Hydrolases"/>
    <property type="match status" value="1"/>
</dbReference>
<feature type="chain" id="PRO_5013372214" description="Peptidase S9 prolyl oligopeptidase catalytic domain-containing protein" evidence="3">
    <location>
        <begin position="29"/>
        <end position="690"/>
    </location>
</feature>